<sequence length="1009" mass="108944">MYWVVYKDKDGNYNVRQTSPDYINYIGGNPAFGWQYVGAFANSEDANAYIKNYLQPASAPSAPTASAAEPQIKFKAGLSAAQQQSIITMLKDRKSRGEPLNETDAKNFAYAIGDENYKQYVGMSADVVTSWSSGAATGTQGQTQPGTQNQTQPSTDQKMAPDQVTQIFRSMGYEPSQADISYWTQQPMAASSTLYETLYQKKQGATTQNQNVETAGVGQIFMRGTQALVKFSDDPDGPGPANATTVWLVDSTTQTMRPFLSEQAFNNYYAGVTDLATETTKGTIATLPTTVLTSPGSTFYQYKLLPDAQGIQNNGSVPGDGNAASEASISKLYGRAYSEEAQKAAFNILDNWLGVLKSTPGAGLSSSLIDGILNNPTKVAFYVNALAYGGYGVNDVYRDLKRQSLADSGRSDMSSMVVIHATQDAQTYYNSTAGKVIRTNPDLKPPASIGDINTSLLDLSIYDLPTEAFKTLVQPLDWTSEAAKEEAAQIKSAYHDVLMKQLEAQTDQEKAIADYEYELFKKELSRTFGIELSNNVQAAWNQIEALTSGYTSAGLGDSGLQTEAIDNELAVVRRKDEELRQSKLTSEEEAKRKYYLTSATPEEIAQLSNEQLQAWGLKPSQEVINFLSVENLMSTYDLSEKEAQEYHDLTLDNNGNYRSNLYKNLFANKYGVQKAKESYQLDQLIQKYLNNEEKAYAELVKSGSLTSGYLGDTTPGTGTKATTPSPAVQQPGTVETTPLGQAAQAAKGAGGLWQNAQGVIINPANYGYITEEDLRAQGFSPVGTTTGATTMPSAATTQPSAPNLSNFNAYGLDWKPGLSDAQKQSIMNLLANKDINQWNDTDWKNFNYAVTGMNGQPVSIGPGGTTATSLGQASQAAAAAGNISQSIGSSIPFKQGLSTAQQQSISNLVANKPQNQWTTTDWANYNYATGQSPANQAAITPASVSTTPLGQATTTQQATSAMQSLTNPQSTMGQTWQKGSITIDLSKGPNTPYGYFTPEDLRAQGFTQV</sequence>
<comment type="caution">
    <text evidence="2">The sequence shown here is derived from an EMBL/GenBank/DDBJ whole genome shotgun (WGS) entry which is preliminary data.</text>
</comment>
<feature type="compositionally biased region" description="Low complexity" evidence="1">
    <location>
        <begin position="135"/>
        <end position="155"/>
    </location>
</feature>
<dbReference type="Proteomes" id="UP001196980">
    <property type="component" value="Unassembled WGS sequence"/>
</dbReference>
<reference evidence="2 3" key="1">
    <citation type="journal article" date="2020" name="J Geophys Res Biogeosci">
        <title>Magnetotaxis as an Adaptation to Enable Bacterial Shuttling of Microbial Sulfur and Sulfur Cycling Across Aquatic Oxic#Anoxic Interfaces.</title>
        <authorList>
            <person name="Li J."/>
            <person name="Liu P."/>
            <person name="Wang J."/>
            <person name="Roberts A.P."/>
            <person name="Pan Y."/>
        </authorList>
    </citation>
    <scope>NUCLEOTIDE SEQUENCE [LARGE SCALE GENOMIC DNA]</scope>
    <source>
        <strain evidence="2 3">MYR-1_YQ</strain>
    </source>
</reference>
<name>A0ABS6RU14_9BACT</name>
<accession>A0ABS6RU14</accession>
<proteinExistence type="predicted"/>
<evidence type="ECO:0000313" key="3">
    <source>
        <dbReference type="Proteomes" id="UP001196980"/>
    </source>
</evidence>
<protein>
    <submittedName>
        <fullName evidence="2">Uncharacterized protein</fullName>
    </submittedName>
</protein>
<organism evidence="2 3">
    <name type="scientific">Candidatus Magnetobacterium casense</name>
    <dbReference type="NCBI Taxonomy" id="1455061"/>
    <lineage>
        <taxon>Bacteria</taxon>
        <taxon>Pseudomonadati</taxon>
        <taxon>Nitrospirota</taxon>
        <taxon>Thermodesulfovibrionia</taxon>
        <taxon>Thermodesulfovibrionales</taxon>
        <taxon>Candidatus Magnetobacteriaceae</taxon>
        <taxon>Candidatus Magnetobacterium</taxon>
    </lineage>
</organism>
<feature type="compositionally biased region" description="Low complexity" evidence="1">
    <location>
        <begin position="711"/>
        <end position="726"/>
    </location>
</feature>
<keyword evidence="3" id="KW-1185">Reference proteome</keyword>
<dbReference type="EMBL" id="JABXWD010000007">
    <property type="protein sequence ID" value="MBV6340112.1"/>
    <property type="molecule type" value="Genomic_DNA"/>
</dbReference>
<evidence type="ECO:0000313" key="2">
    <source>
        <dbReference type="EMBL" id="MBV6340112.1"/>
    </source>
</evidence>
<feature type="region of interest" description="Disordered" evidence="1">
    <location>
        <begin position="707"/>
        <end position="734"/>
    </location>
</feature>
<feature type="region of interest" description="Disordered" evidence="1">
    <location>
        <begin position="135"/>
        <end position="160"/>
    </location>
</feature>
<evidence type="ECO:0000256" key="1">
    <source>
        <dbReference type="SAM" id="MobiDB-lite"/>
    </source>
</evidence>
<dbReference type="RefSeq" id="WP_218250733.1">
    <property type="nucleotide sequence ID" value="NZ_JABXWD010000007.1"/>
</dbReference>
<gene>
    <name evidence="2" type="ORF">HWQ67_00800</name>
</gene>